<reference evidence="15" key="1">
    <citation type="submission" date="2017-02" db="UniProtKB">
        <authorList>
            <consortium name="WormBaseParasite"/>
        </authorList>
    </citation>
    <scope>IDENTIFICATION</scope>
</reference>
<dbReference type="SUPFAM" id="SSF48508">
    <property type="entry name" value="Nuclear receptor ligand-binding domain"/>
    <property type="match status" value="1"/>
</dbReference>
<keyword evidence="14" id="KW-1185">Reference proteome</keyword>
<dbReference type="GO" id="GO:0009755">
    <property type="term" value="P:hormone-mediated signaling pathway"/>
    <property type="evidence" value="ECO:0007669"/>
    <property type="project" value="TreeGrafter"/>
</dbReference>
<evidence type="ECO:0000256" key="8">
    <source>
        <dbReference type="ARBA" id="ARBA00023163"/>
    </source>
</evidence>
<dbReference type="InterPro" id="IPR000536">
    <property type="entry name" value="Nucl_hrmn_rcpt_lig-bd"/>
</dbReference>
<evidence type="ECO:0000256" key="5">
    <source>
        <dbReference type="ARBA" id="ARBA00022833"/>
    </source>
</evidence>
<feature type="compositionally biased region" description="Basic and acidic residues" evidence="11">
    <location>
        <begin position="414"/>
        <end position="431"/>
    </location>
</feature>
<protein>
    <submittedName>
        <fullName evidence="15">Nuclear receptor domain-containing protein</fullName>
    </submittedName>
</protein>
<dbReference type="GO" id="GO:0000122">
    <property type="term" value="P:negative regulation of transcription by RNA polymerase II"/>
    <property type="evidence" value="ECO:0007669"/>
    <property type="project" value="TreeGrafter"/>
</dbReference>
<dbReference type="SUPFAM" id="SSF57716">
    <property type="entry name" value="Glucocorticoid receptor-like (DNA-binding domain)"/>
    <property type="match status" value="1"/>
</dbReference>
<dbReference type="GO" id="GO:0008270">
    <property type="term" value="F:zinc ion binding"/>
    <property type="evidence" value="ECO:0007669"/>
    <property type="project" value="UniProtKB-KW"/>
</dbReference>
<evidence type="ECO:0000256" key="1">
    <source>
        <dbReference type="ARBA" id="ARBA00004123"/>
    </source>
</evidence>
<keyword evidence="10" id="KW-0539">Nucleus</keyword>
<keyword evidence="4" id="KW-0863">Zinc-finger</keyword>
<dbReference type="SMART" id="SM00399">
    <property type="entry name" value="ZnF_C4"/>
    <property type="match status" value="1"/>
</dbReference>
<dbReference type="PRINTS" id="PR00398">
    <property type="entry name" value="STRDHORMONER"/>
</dbReference>
<evidence type="ECO:0000256" key="4">
    <source>
        <dbReference type="ARBA" id="ARBA00022771"/>
    </source>
</evidence>
<name>A0A0R3RIV4_9BILA</name>
<dbReference type="PROSITE" id="PS51030">
    <property type="entry name" value="NUCLEAR_REC_DBD_2"/>
    <property type="match status" value="1"/>
</dbReference>
<dbReference type="GO" id="GO:0005634">
    <property type="term" value="C:nucleus"/>
    <property type="evidence" value="ECO:0007669"/>
    <property type="project" value="UniProtKB-SubCell"/>
</dbReference>
<evidence type="ECO:0000256" key="10">
    <source>
        <dbReference type="ARBA" id="ARBA00023242"/>
    </source>
</evidence>
<evidence type="ECO:0000313" key="14">
    <source>
        <dbReference type="Proteomes" id="UP000050640"/>
    </source>
</evidence>
<dbReference type="Proteomes" id="UP000050640">
    <property type="component" value="Unplaced"/>
</dbReference>
<dbReference type="InterPro" id="IPR001723">
    <property type="entry name" value="Nuclear_hrmn_rcpt"/>
</dbReference>
<organism evidence="14 15">
    <name type="scientific">Elaeophora elaphi</name>
    <dbReference type="NCBI Taxonomy" id="1147741"/>
    <lineage>
        <taxon>Eukaryota</taxon>
        <taxon>Metazoa</taxon>
        <taxon>Ecdysozoa</taxon>
        <taxon>Nematoda</taxon>
        <taxon>Chromadorea</taxon>
        <taxon>Rhabditida</taxon>
        <taxon>Spirurina</taxon>
        <taxon>Spiruromorpha</taxon>
        <taxon>Filarioidea</taxon>
        <taxon>Onchocercidae</taxon>
        <taxon>Elaeophora</taxon>
    </lineage>
</organism>
<dbReference type="GO" id="GO:0004879">
    <property type="term" value="F:nuclear receptor activity"/>
    <property type="evidence" value="ECO:0007669"/>
    <property type="project" value="TreeGrafter"/>
</dbReference>
<dbReference type="GO" id="GO:0030154">
    <property type="term" value="P:cell differentiation"/>
    <property type="evidence" value="ECO:0007669"/>
    <property type="project" value="TreeGrafter"/>
</dbReference>
<dbReference type="InterPro" id="IPR001628">
    <property type="entry name" value="Znf_hrmn_rcpt"/>
</dbReference>
<dbReference type="Gene3D" id="3.30.50.10">
    <property type="entry name" value="Erythroid Transcription Factor GATA-1, subunit A"/>
    <property type="match status" value="1"/>
</dbReference>
<evidence type="ECO:0000256" key="9">
    <source>
        <dbReference type="ARBA" id="ARBA00023170"/>
    </source>
</evidence>
<keyword evidence="8" id="KW-0804">Transcription</keyword>
<dbReference type="PRINTS" id="PR00047">
    <property type="entry name" value="STROIDFINGER"/>
</dbReference>
<feature type="domain" description="NR LBD" evidence="13">
    <location>
        <begin position="128"/>
        <end position="353"/>
    </location>
</feature>
<feature type="compositionally biased region" description="Polar residues" evidence="11">
    <location>
        <begin position="432"/>
        <end position="442"/>
    </location>
</feature>
<feature type="region of interest" description="Disordered" evidence="11">
    <location>
        <begin position="411"/>
        <end position="442"/>
    </location>
</feature>
<dbReference type="Gene3D" id="1.10.565.10">
    <property type="entry name" value="Retinoid X Receptor"/>
    <property type="match status" value="1"/>
</dbReference>
<sequence>LEGNGNEKNSKYFCDPLLYVSIFHFPVATTSNNYLCQVCGDKASGFHYGVFACEGCKGFFRRSIQQKIQYRPCTRSQQCIVARNNRNRCQHCRLQKCIKVGMSREAVRFGRVPKHEKVRMAEELARVTTRALTDAVQSALIDSDSVLESCFIGFSHLVNNVKKLLDKPPAQTVCPVGRVNAHHAIKATYDFSQSIPGFSMLHHQDRVQLLRGTLFQTVVLAMLSSLNSDKTFLTLQSPMGQHIHQYFYSPLNKFNSLKLTNQQVALISAAGMCISDKPLMHHPELATFIHNRLSDLFQETFSNDCRAAAPQLLHTVLCELRMQNAVHQQSLEAITIWPATCCSSSSSVTPNSDDSTTSTTVSNTIRTGISDNATKNIDTELLVLGNCSFVQGQQQQQSEQPLQELISPLSVENQSHDDSDKGHGSQRRSENNPECPQLQSTTALARFQPSIVDTHRSVASLLNQPPILPIAVAAVRNTFPQNCQQSAALYRAATPVLRSNSFHDMKGSNEVVESADDEPLDLSIKR</sequence>
<evidence type="ECO:0000256" key="3">
    <source>
        <dbReference type="ARBA" id="ARBA00022723"/>
    </source>
</evidence>
<dbReference type="PROSITE" id="PS00031">
    <property type="entry name" value="NUCLEAR_REC_DBD_1"/>
    <property type="match status" value="1"/>
</dbReference>
<proteinExistence type="inferred from homology"/>
<feature type="region of interest" description="Disordered" evidence="11">
    <location>
        <begin position="507"/>
        <end position="526"/>
    </location>
</feature>
<dbReference type="GO" id="GO:0000978">
    <property type="term" value="F:RNA polymerase II cis-regulatory region sequence-specific DNA binding"/>
    <property type="evidence" value="ECO:0007669"/>
    <property type="project" value="TreeGrafter"/>
</dbReference>
<keyword evidence="3" id="KW-0479">Metal-binding</keyword>
<dbReference type="InterPro" id="IPR013088">
    <property type="entry name" value="Znf_NHR/GATA"/>
</dbReference>
<keyword evidence="5" id="KW-0862">Zinc</keyword>
<keyword evidence="9" id="KW-0675">Receptor</keyword>
<evidence type="ECO:0000256" key="6">
    <source>
        <dbReference type="ARBA" id="ARBA00023015"/>
    </source>
</evidence>
<evidence type="ECO:0000313" key="15">
    <source>
        <dbReference type="WBParaSite" id="EEL_0000141201-mRNA-1"/>
    </source>
</evidence>
<dbReference type="GO" id="GO:0045944">
    <property type="term" value="P:positive regulation of transcription by RNA polymerase II"/>
    <property type="evidence" value="ECO:0007669"/>
    <property type="project" value="TreeGrafter"/>
</dbReference>
<dbReference type="WBParaSite" id="EEL_0000141201-mRNA-1">
    <property type="protein sequence ID" value="EEL_0000141201-mRNA-1"/>
    <property type="gene ID" value="EEL_0000141201"/>
</dbReference>
<dbReference type="Pfam" id="PF00105">
    <property type="entry name" value="zf-C4"/>
    <property type="match status" value="1"/>
</dbReference>
<evidence type="ECO:0000259" key="13">
    <source>
        <dbReference type="PROSITE" id="PS51843"/>
    </source>
</evidence>
<dbReference type="STRING" id="1147741.A0A0R3RIV4"/>
<evidence type="ECO:0000256" key="2">
    <source>
        <dbReference type="ARBA" id="ARBA00005993"/>
    </source>
</evidence>
<evidence type="ECO:0000256" key="11">
    <source>
        <dbReference type="SAM" id="MobiDB-lite"/>
    </source>
</evidence>
<dbReference type="PANTHER" id="PTHR24082">
    <property type="entry name" value="NUCLEAR HORMONE RECEPTOR"/>
    <property type="match status" value="1"/>
</dbReference>
<comment type="subcellular location">
    <subcellularLocation>
        <location evidence="1">Nucleus</location>
    </subcellularLocation>
</comment>
<evidence type="ECO:0000256" key="7">
    <source>
        <dbReference type="ARBA" id="ARBA00023125"/>
    </source>
</evidence>
<feature type="domain" description="Nuclear receptor" evidence="12">
    <location>
        <begin position="33"/>
        <end position="109"/>
    </location>
</feature>
<dbReference type="FunFam" id="3.30.50.10:FF:000003">
    <property type="entry name" value="Nuclear orphan receptor ROR-beta"/>
    <property type="match status" value="1"/>
</dbReference>
<evidence type="ECO:0000259" key="12">
    <source>
        <dbReference type="PROSITE" id="PS51030"/>
    </source>
</evidence>
<accession>A0A0R3RIV4</accession>
<dbReference type="PANTHER" id="PTHR24082:SF473">
    <property type="entry name" value="ECDYSONE-INDUCED PROTEIN 75B, ISOFORM B"/>
    <property type="match status" value="1"/>
</dbReference>
<keyword evidence="7" id="KW-0238">DNA-binding</keyword>
<dbReference type="PROSITE" id="PS51843">
    <property type="entry name" value="NR_LBD"/>
    <property type="match status" value="1"/>
</dbReference>
<dbReference type="CDD" id="cd07166">
    <property type="entry name" value="NR_DBD_REV_ERB"/>
    <property type="match status" value="1"/>
</dbReference>
<comment type="similarity">
    <text evidence="2">Belongs to the nuclear hormone receptor family.</text>
</comment>
<dbReference type="AlphaFoldDB" id="A0A0R3RIV4"/>
<dbReference type="InterPro" id="IPR035500">
    <property type="entry name" value="NHR-like_dom_sf"/>
</dbReference>
<dbReference type="InterPro" id="IPR050234">
    <property type="entry name" value="Nuclear_hormone_rcpt_NR1"/>
</dbReference>
<keyword evidence="6" id="KW-0805">Transcription regulation</keyword>